<feature type="chain" id="PRO_5042228723" description="Transmembrane protein TMEM132 cohesin-like domain-containing protein" evidence="1">
    <location>
        <begin position="21"/>
        <end position="355"/>
    </location>
</feature>
<gene>
    <name evidence="3" type="ORF">NP493_1614g00005</name>
</gene>
<dbReference type="Pfam" id="PF23039">
    <property type="entry name" value="TMEM132_3rd"/>
    <property type="match status" value="1"/>
</dbReference>
<evidence type="ECO:0000313" key="3">
    <source>
        <dbReference type="EMBL" id="KAK2160991.1"/>
    </source>
</evidence>
<dbReference type="InterPro" id="IPR055421">
    <property type="entry name" value="TMEM132_3rd"/>
</dbReference>
<evidence type="ECO:0000256" key="1">
    <source>
        <dbReference type="SAM" id="SignalP"/>
    </source>
</evidence>
<keyword evidence="1" id="KW-0732">Signal</keyword>
<dbReference type="EMBL" id="JAODUO010001611">
    <property type="protein sequence ID" value="KAK2160991.1"/>
    <property type="molecule type" value="Genomic_DNA"/>
</dbReference>
<keyword evidence="4" id="KW-1185">Reference proteome</keyword>
<name>A0AAD9NAG4_RIDPI</name>
<evidence type="ECO:0000259" key="2">
    <source>
        <dbReference type="Pfam" id="PF23039"/>
    </source>
</evidence>
<dbReference type="PANTHER" id="PTHR13388:SF11">
    <property type="entry name" value="DETONATOR, ISOFORM E"/>
    <property type="match status" value="1"/>
</dbReference>
<accession>A0AAD9NAG4</accession>
<evidence type="ECO:0000313" key="4">
    <source>
        <dbReference type="Proteomes" id="UP001209878"/>
    </source>
</evidence>
<dbReference type="InterPro" id="IPR026307">
    <property type="entry name" value="TMEM132"/>
</dbReference>
<comment type="caution">
    <text evidence="3">The sequence shown here is derived from an EMBL/GenBank/DDBJ whole genome shotgun (WGS) entry which is preliminary data.</text>
</comment>
<dbReference type="AlphaFoldDB" id="A0AAD9NAG4"/>
<protein>
    <recommendedName>
        <fullName evidence="2">Transmembrane protein TMEM132 cohesin-like domain-containing protein</fullName>
    </recommendedName>
</protein>
<feature type="domain" description="Transmembrane protein TMEM132 cohesin-like" evidence="2">
    <location>
        <begin position="264"/>
        <end position="348"/>
    </location>
</feature>
<feature type="signal peptide" evidence="1">
    <location>
        <begin position="1"/>
        <end position="20"/>
    </location>
</feature>
<proteinExistence type="predicted"/>
<reference evidence="3" key="1">
    <citation type="journal article" date="2023" name="Mol. Biol. Evol.">
        <title>Third-Generation Sequencing Reveals the Adaptive Role of the Epigenome in Three Deep-Sea Polychaetes.</title>
        <authorList>
            <person name="Perez M."/>
            <person name="Aroh O."/>
            <person name="Sun Y."/>
            <person name="Lan Y."/>
            <person name="Juniper S.K."/>
            <person name="Young C.R."/>
            <person name="Angers B."/>
            <person name="Qian P.Y."/>
        </authorList>
    </citation>
    <scope>NUCLEOTIDE SEQUENCE</scope>
    <source>
        <strain evidence="3">R07B-5</strain>
    </source>
</reference>
<sequence length="355" mass="39434">MRRRWPFGAILAVLAGFAPASQQLHQAEYSLTGVAIRLDMSFDHSDAGYFLKPLFRGKDVFSLNMQEKHFVVTSPVGPVTVEASYGPFTVRQQVPASLLRSSLGNQSQLLGNMLLGNLDVTAHVVARTLVRDRPILHVLFHATPISFEKVSQRSPNKIRDPENVGNNSATQWCMQMHVVKSSSEELASTCILGGSENVCLADVPLPTAWWDSDRKVQSVNVYYSAYEADKHSQCSNTAQSGGSVDRVRRFVATVTLTHGQVTYQELKEDHHILVYVPQKSFYPGSKFRVPIKLQAESDLKVFAVRVKARRGIRVVGAETANADTWQLITDVNPRRHGAIVTALVADSQKYTKTDR</sequence>
<dbReference type="PANTHER" id="PTHR13388">
    <property type="entry name" value="DETONATOR, ISOFORM E"/>
    <property type="match status" value="1"/>
</dbReference>
<organism evidence="3 4">
    <name type="scientific">Ridgeia piscesae</name>
    <name type="common">Tubeworm</name>
    <dbReference type="NCBI Taxonomy" id="27915"/>
    <lineage>
        <taxon>Eukaryota</taxon>
        <taxon>Metazoa</taxon>
        <taxon>Spiralia</taxon>
        <taxon>Lophotrochozoa</taxon>
        <taxon>Annelida</taxon>
        <taxon>Polychaeta</taxon>
        <taxon>Sedentaria</taxon>
        <taxon>Canalipalpata</taxon>
        <taxon>Sabellida</taxon>
        <taxon>Siboglinidae</taxon>
        <taxon>Ridgeia</taxon>
    </lineage>
</organism>
<dbReference type="Proteomes" id="UP001209878">
    <property type="component" value="Unassembled WGS sequence"/>
</dbReference>